<protein>
    <submittedName>
        <fullName evidence="1">Uncharacterized protein</fullName>
    </submittedName>
</protein>
<name>A0A2Z5N6F1_BURPY</name>
<proteinExistence type="predicted"/>
<reference evidence="1 2" key="1">
    <citation type="journal article" date="2018" name="ISME J.">
        <title>Involvement of Burkholderiaceae and sulfurous volatiles in disease-suppressive soils.</title>
        <authorList>
            <person name="Carrion V.J."/>
            <person name="Cordovez V."/>
            <person name="Tyc O."/>
            <person name="Etalo D.W."/>
            <person name="de Bruijn I."/>
            <person name="de Jager V.C."/>
            <person name="Medema M.H."/>
            <person name="Eberl L."/>
            <person name="Raaijmakers J.M."/>
        </authorList>
    </citation>
    <scope>NUCLEOTIDE SEQUENCE [LARGE SCALE GENOMIC DNA]</scope>
    <source>
        <strain evidence="2">mHSR5</strain>
    </source>
</reference>
<gene>
    <name evidence="1" type="ORF">CUJ89_24010</name>
</gene>
<dbReference type="Proteomes" id="UP000253104">
    <property type="component" value="Chromosome mHSR5_B"/>
</dbReference>
<evidence type="ECO:0000313" key="2">
    <source>
        <dbReference type="Proteomes" id="UP000253104"/>
    </source>
</evidence>
<accession>A0A2Z5N6F1</accession>
<organism evidence="1 2">
    <name type="scientific">Burkholderia pyrrocinia</name>
    <name type="common">Pseudomonas pyrrocinia</name>
    <dbReference type="NCBI Taxonomy" id="60550"/>
    <lineage>
        <taxon>Bacteria</taxon>
        <taxon>Pseudomonadati</taxon>
        <taxon>Pseudomonadota</taxon>
        <taxon>Betaproteobacteria</taxon>
        <taxon>Burkholderiales</taxon>
        <taxon>Burkholderiaceae</taxon>
        <taxon>Burkholderia</taxon>
        <taxon>Burkholderia cepacia complex</taxon>
    </lineage>
</organism>
<dbReference type="EMBL" id="CP024903">
    <property type="protein sequence ID" value="AXF25172.1"/>
    <property type="molecule type" value="Genomic_DNA"/>
</dbReference>
<evidence type="ECO:0000313" key="1">
    <source>
        <dbReference type="EMBL" id="AXF25172.1"/>
    </source>
</evidence>
<dbReference type="OrthoDB" id="9135341at2"/>
<sequence length="99" mass="10548">MIKLDQAGVEVEEAKVHKFCRNDPADPICGLDGGKTMAYHEVANLIVGGDTVFVIVPDDAGLYGVTHMVRVKPGQHEYLQSFGADGAASSALMALPTYK</sequence>
<dbReference type="AlphaFoldDB" id="A0A2Z5N6F1"/>